<keyword evidence="1" id="KW-0472">Membrane</keyword>
<accession>A0A9J6Z9T0</accession>
<feature type="transmembrane region" description="Helical" evidence="1">
    <location>
        <begin position="20"/>
        <end position="44"/>
    </location>
</feature>
<evidence type="ECO:0000313" key="3">
    <source>
        <dbReference type="Proteomes" id="UP001056756"/>
    </source>
</evidence>
<name>A0A9J6Z9T0_9BACL</name>
<sequence length="260" mass="30261">MTLYYKYLLMHLRSQLQYKGSFLMLTFGQFFIPFTMFAGLYFMFEKFGKLQEWSFVEVALCFAIIHQSFSLSECFARGFDSFSSLIIRGDFDRLLLRPRHTVLQVLGSAFEFTKMGRLLQSLIVLIFAISQLPQLWHWQHILIILFMIANGVFIFVGIFMLAATLCFWTVQGLEVANVFTDGGREMAQYPLNIYEKWVMKLFTFIIPFGLVSYIPLRIILDKVEAPLWQAMIIPFGGSLFLIPCYLAWQFGVKHYRSTGS</sequence>
<dbReference type="EMBL" id="CP097899">
    <property type="protein sequence ID" value="URN92788.1"/>
    <property type="molecule type" value="Genomic_DNA"/>
</dbReference>
<protein>
    <submittedName>
        <fullName evidence="2">ABC-2 family transporter protein</fullName>
    </submittedName>
</protein>
<proteinExistence type="predicted"/>
<keyword evidence="1" id="KW-1133">Transmembrane helix</keyword>
<organism evidence="2 3">
    <name type="scientific">Candidatus Pristimantibacillus lignocellulolyticus</name>
    <dbReference type="NCBI Taxonomy" id="2994561"/>
    <lineage>
        <taxon>Bacteria</taxon>
        <taxon>Bacillati</taxon>
        <taxon>Bacillota</taxon>
        <taxon>Bacilli</taxon>
        <taxon>Bacillales</taxon>
        <taxon>Paenibacillaceae</taxon>
        <taxon>Candidatus Pristimantibacillus</taxon>
    </lineage>
</organism>
<feature type="transmembrane region" description="Helical" evidence="1">
    <location>
        <begin position="201"/>
        <end position="220"/>
    </location>
</feature>
<dbReference type="PANTHER" id="PTHR36833">
    <property type="entry name" value="SLR0610 PROTEIN-RELATED"/>
    <property type="match status" value="1"/>
</dbReference>
<reference evidence="2" key="1">
    <citation type="submission" date="2022-05" db="EMBL/GenBank/DDBJ databases">
        <title>Novel bacterial taxa in a minimal lignocellulolytic consortium and its capacity to transform plastics disclosed by genome-resolved metagenomics.</title>
        <authorList>
            <person name="Rodriguez C.A.D."/>
            <person name="Diaz-Garcia L."/>
            <person name="Herrera K."/>
            <person name="Tarazona N.A."/>
            <person name="Sproer C."/>
            <person name="Overmann J."/>
            <person name="Jimenez D.J."/>
        </authorList>
    </citation>
    <scope>NUCLEOTIDE SEQUENCE</scope>
    <source>
        <strain evidence="2">MAG5</strain>
    </source>
</reference>
<dbReference type="KEGG" id="plig:NAG76_13130"/>
<dbReference type="Pfam" id="PF06182">
    <property type="entry name" value="ABC2_membrane_6"/>
    <property type="match status" value="1"/>
</dbReference>
<dbReference type="PANTHER" id="PTHR36833:SF1">
    <property type="entry name" value="INTEGRAL MEMBRANE TRANSPORT PROTEIN"/>
    <property type="match status" value="1"/>
</dbReference>
<evidence type="ECO:0000313" key="2">
    <source>
        <dbReference type="EMBL" id="URN92788.1"/>
    </source>
</evidence>
<feature type="transmembrane region" description="Helical" evidence="1">
    <location>
        <begin position="226"/>
        <end position="248"/>
    </location>
</feature>
<evidence type="ECO:0000256" key="1">
    <source>
        <dbReference type="SAM" id="Phobius"/>
    </source>
</evidence>
<gene>
    <name evidence="2" type="ORF">NAG76_13130</name>
</gene>
<feature type="transmembrane region" description="Helical" evidence="1">
    <location>
        <begin position="142"/>
        <end position="168"/>
    </location>
</feature>
<keyword evidence="1" id="KW-0812">Transmembrane</keyword>
<dbReference type="InterPro" id="IPR010390">
    <property type="entry name" value="ABC-2_transporter-like"/>
</dbReference>
<dbReference type="AlphaFoldDB" id="A0A9J6Z9T0"/>
<dbReference type="Proteomes" id="UP001056756">
    <property type="component" value="Chromosome"/>
</dbReference>